<dbReference type="EMBL" id="LR862139">
    <property type="protein sequence ID" value="CAD1818411.1"/>
    <property type="molecule type" value="Genomic_DNA"/>
</dbReference>
<dbReference type="SUPFAM" id="SSF56672">
    <property type="entry name" value="DNA/RNA polymerases"/>
    <property type="match status" value="1"/>
</dbReference>
<sequence>MEKHIKHLRTIFQVLWENQLYVKKKYSFGKEEIHFLGHWIGQGSGYFARVASLTNIIKRSQSWDWTTRCAKAFEDLIHIGNIHVPNQLSLLDVYHVSKLSSNLLSIGQLVELDFKCIFINFGCQVKDQHTKRVIGIKHKVGRIFELTW</sequence>
<dbReference type="AlphaFoldDB" id="A0A6V7NIJ2"/>
<dbReference type="InterPro" id="IPR043502">
    <property type="entry name" value="DNA/RNA_pol_sf"/>
</dbReference>
<organism evidence="1">
    <name type="scientific">Ananas comosus var. bracteatus</name>
    <name type="common">red pineapple</name>
    <dbReference type="NCBI Taxonomy" id="296719"/>
    <lineage>
        <taxon>Eukaryota</taxon>
        <taxon>Viridiplantae</taxon>
        <taxon>Streptophyta</taxon>
        <taxon>Embryophyta</taxon>
        <taxon>Tracheophyta</taxon>
        <taxon>Spermatophyta</taxon>
        <taxon>Magnoliopsida</taxon>
        <taxon>Liliopsida</taxon>
        <taxon>Poales</taxon>
        <taxon>Bromeliaceae</taxon>
        <taxon>Bromelioideae</taxon>
        <taxon>Ananas</taxon>
    </lineage>
</organism>
<name>A0A6V7NIJ2_ANACO</name>
<dbReference type="InterPro" id="IPR043128">
    <property type="entry name" value="Rev_trsase/Diguanyl_cyclase"/>
</dbReference>
<proteinExistence type="predicted"/>
<evidence type="ECO:0000313" key="1">
    <source>
        <dbReference type="EMBL" id="CAD1818411.1"/>
    </source>
</evidence>
<reference evidence="1" key="1">
    <citation type="submission" date="2020-07" db="EMBL/GenBank/DDBJ databases">
        <authorList>
            <person name="Lin J."/>
        </authorList>
    </citation>
    <scope>NUCLEOTIDE SEQUENCE</scope>
</reference>
<dbReference type="Gene3D" id="3.30.70.270">
    <property type="match status" value="1"/>
</dbReference>
<accession>A0A6V7NIJ2</accession>
<gene>
    <name evidence="1" type="ORF">CB5_LOCUS1622</name>
</gene>
<protein>
    <submittedName>
        <fullName evidence="1">Uncharacterized protein</fullName>
    </submittedName>
</protein>